<protein>
    <submittedName>
        <fullName evidence="1">Uncharacterized protein</fullName>
    </submittedName>
</protein>
<gene>
    <name evidence="1" type="ORF">RUN215_v1_1280028</name>
</gene>
<evidence type="ECO:0000313" key="1">
    <source>
        <dbReference type="EMBL" id="CUV57332.1"/>
    </source>
</evidence>
<reference evidence="1" key="1">
    <citation type="submission" date="2015-10" db="EMBL/GenBank/DDBJ databases">
        <authorList>
            <person name="Gilbert D.G."/>
        </authorList>
    </citation>
    <scope>NUCLEOTIDE SEQUENCE</scope>
    <source>
        <strain evidence="1">Phyl III-seqv23</strain>
    </source>
</reference>
<accession>A0A0S4X0A7</accession>
<dbReference type="AlphaFoldDB" id="A0A0S4X0A7"/>
<proteinExistence type="predicted"/>
<dbReference type="EMBL" id="LN899820">
    <property type="protein sequence ID" value="CUV57332.1"/>
    <property type="molecule type" value="Genomic_DNA"/>
</dbReference>
<organism evidence="1">
    <name type="scientific">Ralstonia solanacearum</name>
    <name type="common">Pseudomonas solanacearum</name>
    <dbReference type="NCBI Taxonomy" id="305"/>
    <lineage>
        <taxon>Bacteria</taxon>
        <taxon>Pseudomonadati</taxon>
        <taxon>Pseudomonadota</taxon>
        <taxon>Betaproteobacteria</taxon>
        <taxon>Burkholderiales</taxon>
        <taxon>Burkholderiaceae</taxon>
        <taxon>Ralstonia</taxon>
        <taxon>Ralstonia solanacearum species complex</taxon>
    </lineage>
</organism>
<sequence>MSLLDPRFLLAALLVVLAAYGAGYSKGERDSTAEQKRAEDSWRDSVEAATELYLRARDQRDANYRTITKLVEAAKNATPDIPDCRTGDDWMRIYRDNAAIANGAAVPAGSGDAGGADAR</sequence>
<name>A0A0S4X0A7_RALSL</name>